<dbReference type="Gene3D" id="2.30.30.40">
    <property type="entry name" value="SH3 Domains"/>
    <property type="match status" value="1"/>
</dbReference>
<dbReference type="SUPFAM" id="SSF50044">
    <property type="entry name" value="SH3-domain"/>
    <property type="match status" value="1"/>
</dbReference>
<reference evidence="7 8" key="1">
    <citation type="journal article" date="2025" name="Microbiol. Resour. Announc.">
        <title>Draft genome sequences for Neonectria magnoliae and Neonectria punicea, canker pathogens of Liriodendron tulipifera and Acer saccharum in West Virginia.</title>
        <authorList>
            <person name="Petronek H.M."/>
            <person name="Kasson M.T."/>
            <person name="Metheny A.M."/>
            <person name="Stauder C.M."/>
            <person name="Lovett B."/>
            <person name="Lynch S.C."/>
            <person name="Garnas J.R."/>
            <person name="Kasson L.R."/>
            <person name="Stajich J.E."/>
        </authorList>
    </citation>
    <scope>NUCLEOTIDE SEQUENCE [LARGE SCALE GENOMIC DNA]</scope>
    <source>
        <strain evidence="7 8">NRRL 64653</strain>
    </source>
</reference>
<organism evidence="7 8">
    <name type="scientific">Neonectria punicea</name>
    <dbReference type="NCBI Taxonomy" id="979145"/>
    <lineage>
        <taxon>Eukaryota</taxon>
        <taxon>Fungi</taxon>
        <taxon>Dikarya</taxon>
        <taxon>Ascomycota</taxon>
        <taxon>Pezizomycotina</taxon>
        <taxon>Sordariomycetes</taxon>
        <taxon>Hypocreomycetidae</taxon>
        <taxon>Hypocreales</taxon>
        <taxon>Nectriaceae</taxon>
        <taxon>Neonectria</taxon>
    </lineage>
</organism>
<keyword evidence="4 6" id="KW-0472">Membrane</keyword>
<feature type="transmembrane region" description="Helical" evidence="6">
    <location>
        <begin position="304"/>
        <end position="327"/>
    </location>
</feature>
<feature type="region of interest" description="Disordered" evidence="5">
    <location>
        <begin position="332"/>
        <end position="473"/>
    </location>
</feature>
<evidence type="ECO:0000313" key="8">
    <source>
        <dbReference type="Proteomes" id="UP001498476"/>
    </source>
</evidence>
<dbReference type="Proteomes" id="UP001498476">
    <property type="component" value="Unassembled WGS sequence"/>
</dbReference>
<comment type="subcellular location">
    <subcellularLocation>
        <location evidence="1">Membrane</location>
        <topology evidence="1">Single-pass membrane protein</topology>
    </subcellularLocation>
</comment>
<feature type="compositionally biased region" description="Polar residues" evidence="5">
    <location>
        <begin position="453"/>
        <end position="473"/>
    </location>
</feature>
<evidence type="ECO:0008006" key="9">
    <source>
        <dbReference type="Google" id="ProtNLM"/>
    </source>
</evidence>
<dbReference type="CDD" id="cd00174">
    <property type="entry name" value="SH3"/>
    <property type="match status" value="1"/>
</dbReference>
<dbReference type="PANTHER" id="PTHR15549:SF6">
    <property type="entry name" value="MID2 DOMAIN-CONTAINING PROTEIN"/>
    <property type="match status" value="1"/>
</dbReference>
<name>A0ABR1GMK0_9HYPO</name>
<comment type="caution">
    <text evidence="7">The sequence shown here is derived from an EMBL/GenBank/DDBJ whole genome shotgun (WGS) entry which is preliminary data.</text>
</comment>
<evidence type="ECO:0000256" key="5">
    <source>
        <dbReference type="SAM" id="MobiDB-lite"/>
    </source>
</evidence>
<evidence type="ECO:0000313" key="7">
    <source>
        <dbReference type="EMBL" id="KAK7403135.1"/>
    </source>
</evidence>
<evidence type="ECO:0000256" key="2">
    <source>
        <dbReference type="ARBA" id="ARBA00022692"/>
    </source>
</evidence>
<evidence type="ECO:0000256" key="4">
    <source>
        <dbReference type="ARBA" id="ARBA00023136"/>
    </source>
</evidence>
<evidence type="ECO:0000256" key="6">
    <source>
        <dbReference type="SAM" id="Phobius"/>
    </source>
</evidence>
<proteinExistence type="predicted"/>
<gene>
    <name evidence="7" type="ORF">QQX98_011125</name>
</gene>
<dbReference type="InterPro" id="IPR036028">
    <property type="entry name" value="SH3-like_dom_sf"/>
</dbReference>
<evidence type="ECO:0000256" key="3">
    <source>
        <dbReference type="ARBA" id="ARBA00022989"/>
    </source>
</evidence>
<dbReference type="InterPro" id="IPR051694">
    <property type="entry name" value="Immunoregulatory_rcpt-like"/>
</dbReference>
<feature type="compositionally biased region" description="Low complexity" evidence="5">
    <location>
        <begin position="266"/>
        <end position="284"/>
    </location>
</feature>
<accession>A0ABR1GMK0</accession>
<feature type="compositionally biased region" description="Low complexity" evidence="5">
    <location>
        <begin position="440"/>
        <end position="452"/>
    </location>
</feature>
<dbReference type="PANTHER" id="PTHR15549">
    <property type="entry name" value="PAIRED IMMUNOGLOBULIN-LIKE TYPE 2 RECEPTOR"/>
    <property type="match status" value="1"/>
</dbReference>
<feature type="region of interest" description="Disordered" evidence="5">
    <location>
        <begin position="543"/>
        <end position="564"/>
    </location>
</feature>
<keyword evidence="3 6" id="KW-1133">Transmembrane helix</keyword>
<dbReference type="EMBL" id="JAZAVJ010000262">
    <property type="protein sequence ID" value="KAK7403135.1"/>
    <property type="molecule type" value="Genomic_DNA"/>
</dbReference>
<evidence type="ECO:0000256" key="1">
    <source>
        <dbReference type="ARBA" id="ARBA00004167"/>
    </source>
</evidence>
<sequence length="606" mass="64207">MSLPTAQSQAGNRSVGKVHFRATKRTSLNARSVALALLSAAPALAAAETCISLKGSTACPAFESASISVNSSSGEFPFMLYVSDREDFDHQLSTYVKTTYVETKYEDTFGCSNVDLTDPNEMYARFTTTIICNAIVQKSISTCDLSDEESRPLCAETCAEFAQSEVYVTSDSDLCSNPRADLVGLIRSDFTICALPEAALDSSTCISGMDNEWNNCGYGNSTMGLCSYCAQGGINSTDTCCYNSDAENRCKNVDLPSLTATMTFTAPTASASPSSTNSGGSSENDNSDEDDDNNGSSNSLGGGAIAGIVIGALAGLGLLALALFFCLRKRKGRPVSPKGSIFNQPSPARKGPAMAQAGSNAPTGYEVLPGGRIARMSALEGHSGNSPSHHRDDSSNVGVGYIPSRRRAADNSSSDEFGESPESEPRAGILRPPPNPRRNGSLSSGSVLGSSVPQSPTSAGGFSSPQAMTSQQSEQLPFFKDYYSSDDIHPSDRVAVLWAYQPRATDEFTLERGDMLKVVGIWDDGWATGILLNEKAEEWEIRRQAQRDSGVSNTSGRRDSSPIGEGEIKAFPLVCVCLPEHWRKTIEGDGSTESGSNGFPGHSTIS</sequence>
<keyword evidence="8" id="KW-1185">Reference proteome</keyword>
<keyword evidence="2 6" id="KW-0812">Transmembrane</keyword>
<feature type="region of interest" description="Disordered" evidence="5">
    <location>
        <begin position="586"/>
        <end position="606"/>
    </location>
</feature>
<protein>
    <recommendedName>
        <fullName evidence="9">SH3 domain-containing protein</fullName>
    </recommendedName>
</protein>
<feature type="region of interest" description="Disordered" evidence="5">
    <location>
        <begin position="266"/>
        <end position="298"/>
    </location>
</feature>
<feature type="compositionally biased region" description="Polar residues" evidence="5">
    <location>
        <begin position="591"/>
        <end position="606"/>
    </location>
</feature>